<dbReference type="RefSeq" id="WP_103430886.1">
    <property type="nucleotide sequence ID" value="NZ_PPXE01000031.1"/>
</dbReference>
<dbReference type="InterPro" id="IPR013785">
    <property type="entry name" value="Aldolase_TIM"/>
</dbReference>
<comment type="caution">
    <text evidence="6">The sequence shown here is derived from an EMBL/GenBank/DDBJ whole genome shotgun (WGS) entry which is preliminary data.</text>
</comment>
<feature type="active site" description="Proton donor/acceptor" evidence="4">
    <location>
        <position position="137"/>
    </location>
</feature>
<dbReference type="GO" id="GO:0008747">
    <property type="term" value="F:N-acetylneuraminate lyase activity"/>
    <property type="evidence" value="ECO:0007669"/>
    <property type="project" value="TreeGrafter"/>
</dbReference>
<dbReference type="PIRSF" id="PIRSF001365">
    <property type="entry name" value="DHDPS"/>
    <property type="match status" value="1"/>
</dbReference>
<keyword evidence="1 3" id="KW-0456">Lyase</keyword>
<gene>
    <name evidence="6" type="ORF">C3B59_08370</name>
</gene>
<feature type="binding site" evidence="5">
    <location>
        <position position="210"/>
    </location>
    <ligand>
        <name>pyruvate</name>
        <dbReference type="ChEBI" id="CHEBI:15361"/>
    </ligand>
</feature>
<dbReference type="PANTHER" id="PTHR42849:SF1">
    <property type="entry name" value="N-ACETYLNEURAMINATE LYASE"/>
    <property type="match status" value="1"/>
</dbReference>
<feature type="active site" description="Schiff-base intermediate with substrate" evidence="4">
    <location>
        <position position="165"/>
    </location>
</feature>
<reference evidence="6 7" key="1">
    <citation type="submission" date="2018-01" db="EMBL/GenBank/DDBJ databases">
        <title>Cryobacterium sp. nov., from glaciers in China.</title>
        <authorList>
            <person name="Liu Q."/>
            <person name="Xin Y.-H."/>
        </authorList>
    </citation>
    <scope>NUCLEOTIDE SEQUENCE [LARGE SCALE GENOMIC DNA]</scope>
    <source>
        <strain evidence="6 7">TMB1-8</strain>
    </source>
</reference>
<dbReference type="AlphaFoldDB" id="A0A2S3ZGE9"/>
<dbReference type="OrthoDB" id="3175637at2"/>
<dbReference type="InterPro" id="IPR020625">
    <property type="entry name" value="Schiff_base-form_aldolases_AS"/>
</dbReference>
<sequence>MSAPTFGGVVPPLVTPLTADGAVDLESFERLVNHLIDAGVDGLFVLGSSGEVAFLSDADRTVVLTEAVRISAGRVKIMTGVNDMTPARVVAQIRLAEAAGVDAIVATAPFYTLPNQAEIETHFRLLAAATTLPIFAYDVPVRVHNKLSLDMLIRLGTEGIIAGVKDSSGDDVGFRRLVMANRAAGSPLVVFTGHEVVVDGALLLGADGVVPGLGNVDPKRYVDLFAASKAGDWEAVRRIQDELSELFEIVFQASGVSGEAAGLGAFKTALAHLDIISTNRMSPPVPALAGETVERIQAIVDRAGLLVR</sequence>
<evidence type="ECO:0000256" key="5">
    <source>
        <dbReference type="PIRSR" id="PIRSR001365-2"/>
    </source>
</evidence>
<keyword evidence="2" id="KW-0704">Schiff base</keyword>
<dbReference type="PRINTS" id="PR00146">
    <property type="entry name" value="DHPICSNTHASE"/>
</dbReference>
<dbReference type="Gene3D" id="3.20.20.70">
    <property type="entry name" value="Aldolase class I"/>
    <property type="match status" value="1"/>
</dbReference>
<organism evidence="6 7">
    <name type="scientific">Cryobacterium zongtaii</name>
    <dbReference type="NCBI Taxonomy" id="1259217"/>
    <lineage>
        <taxon>Bacteria</taxon>
        <taxon>Bacillati</taxon>
        <taxon>Actinomycetota</taxon>
        <taxon>Actinomycetes</taxon>
        <taxon>Micrococcales</taxon>
        <taxon>Microbacteriaceae</taxon>
        <taxon>Cryobacterium</taxon>
    </lineage>
</organism>
<dbReference type="EMBL" id="PPXF01000037">
    <property type="protein sequence ID" value="POH66428.1"/>
    <property type="molecule type" value="Genomic_DNA"/>
</dbReference>
<dbReference type="GO" id="GO:0019262">
    <property type="term" value="P:N-acetylneuraminate catabolic process"/>
    <property type="evidence" value="ECO:0007669"/>
    <property type="project" value="TreeGrafter"/>
</dbReference>
<comment type="similarity">
    <text evidence="3">Belongs to the DapA family.</text>
</comment>
<evidence type="ECO:0000256" key="2">
    <source>
        <dbReference type="ARBA" id="ARBA00023270"/>
    </source>
</evidence>
<evidence type="ECO:0000313" key="6">
    <source>
        <dbReference type="EMBL" id="POH66428.1"/>
    </source>
</evidence>
<evidence type="ECO:0000256" key="4">
    <source>
        <dbReference type="PIRSR" id="PIRSR001365-1"/>
    </source>
</evidence>
<dbReference type="Pfam" id="PF00701">
    <property type="entry name" value="DHDPS"/>
    <property type="match status" value="1"/>
</dbReference>
<dbReference type="CDD" id="cd00408">
    <property type="entry name" value="DHDPS-like"/>
    <property type="match status" value="1"/>
</dbReference>
<evidence type="ECO:0000313" key="7">
    <source>
        <dbReference type="Proteomes" id="UP000237104"/>
    </source>
</evidence>
<proteinExistence type="inferred from homology"/>
<accession>A0A2S3ZGE9</accession>
<dbReference type="Proteomes" id="UP000237104">
    <property type="component" value="Unassembled WGS sequence"/>
</dbReference>
<dbReference type="PANTHER" id="PTHR42849">
    <property type="entry name" value="N-ACETYLNEURAMINATE LYASE"/>
    <property type="match status" value="1"/>
</dbReference>
<dbReference type="InterPro" id="IPR002220">
    <property type="entry name" value="DapA-like"/>
</dbReference>
<evidence type="ECO:0000256" key="3">
    <source>
        <dbReference type="PIRNR" id="PIRNR001365"/>
    </source>
</evidence>
<dbReference type="SMART" id="SM01130">
    <property type="entry name" value="DHDPS"/>
    <property type="match status" value="1"/>
</dbReference>
<dbReference type="GO" id="GO:0005829">
    <property type="term" value="C:cytosol"/>
    <property type="evidence" value="ECO:0007669"/>
    <property type="project" value="TreeGrafter"/>
</dbReference>
<evidence type="ECO:0000256" key="1">
    <source>
        <dbReference type="ARBA" id="ARBA00023239"/>
    </source>
</evidence>
<protein>
    <submittedName>
        <fullName evidence="6">Dihydrodipicolinate synthase family protein</fullName>
    </submittedName>
</protein>
<dbReference type="PROSITE" id="PS00666">
    <property type="entry name" value="DHDPS_2"/>
    <property type="match status" value="1"/>
</dbReference>
<dbReference type="SUPFAM" id="SSF51569">
    <property type="entry name" value="Aldolase"/>
    <property type="match status" value="1"/>
</dbReference>
<name>A0A2S3ZGE9_9MICO</name>